<evidence type="ECO:0000313" key="2">
    <source>
        <dbReference type="WBParaSite" id="ACAC_0001317201-mRNA-1"/>
    </source>
</evidence>
<organism evidence="1 2">
    <name type="scientific">Angiostrongylus cantonensis</name>
    <name type="common">Rat lungworm</name>
    <dbReference type="NCBI Taxonomy" id="6313"/>
    <lineage>
        <taxon>Eukaryota</taxon>
        <taxon>Metazoa</taxon>
        <taxon>Ecdysozoa</taxon>
        <taxon>Nematoda</taxon>
        <taxon>Chromadorea</taxon>
        <taxon>Rhabditida</taxon>
        <taxon>Rhabditina</taxon>
        <taxon>Rhabditomorpha</taxon>
        <taxon>Strongyloidea</taxon>
        <taxon>Metastrongylidae</taxon>
        <taxon>Angiostrongylus</taxon>
    </lineage>
</organism>
<proteinExistence type="predicted"/>
<keyword evidence="1" id="KW-1185">Reference proteome</keyword>
<dbReference type="AlphaFoldDB" id="A0A0K0DN51"/>
<reference evidence="2" key="2">
    <citation type="submission" date="2017-02" db="UniProtKB">
        <authorList>
            <consortium name="WormBaseParasite"/>
        </authorList>
    </citation>
    <scope>IDENTIFICATION</scope>
</reference>
<dbReference type="WBParaSite" id="ACAC_0001317201-mRNA-1">
    <property type="protein sequence ID" value="ACAC_0001317201-mRNA-1"/>
    <property type="gene ID" value="ACAC_0001317201"/>
</dbReference>
<evidence type="ECO:0000313" key="1">
    <source>
        <dbReference type="Proteomes" id="UP000035642"/>
    </source>
</evidence>
<reference evidence="1" key="1">
    <citation type="submission" date="2012-09" db="EMBL/GenBank/DDBJ databases">
        <authorList>
            <person name="Martin A.A."/>
        </authorList>
    </citation>
    <scope>NUCLEOTIDE SEQUENCE</scope>
</reference>
<protein>
    <submittedName>
        <fullName evidence="2">DUF5641 domain-containing protein</fullName>
    </submittedName>
</protein>
<accession>A0A0K0DN51</accession>
<dbReference type="Proteomes" id="UP000035642">
    <property type="component" value="Unassembled WGS sequence"/>
</dbReference>
<name>A0A0K0DN51_ANGCA</name>
<sequence length="89" mass="10301">MMDVDLCRVNCVEKASYYRKIIATTIVFYKRASSVEIVSSDGVPLKISVERRRRTETTTKAQHRVYEELWTSTWIVGSEKDEEIGTLPE</sequence>